<dbReference type="Proteomes" id="UP000198940">
    <property type="component" value="Unassembled WGS sequence"/>
</dbReference>
<dbReference type="InterPro" id="IPR024618">
    <property type="entry name" value="DUF3857"/>
</dbReference>
<dbReference type="InterPro" id="IPR002931">
    <property type="entry name" value="Transglutaminase-like"/>
</dbReference>
<dbReference type="STRING" id="1055723.SAMN05216293_1509"/>
<comment type="caution">
    <text evidence="5">The sequence shown here is derived from an EMBL/GenBank/DDBJ whole genome shotgun (WGS) entry which is preliminary data.</text>
</comment>
<evidence type="ECO:0000313" key="6">
    <source>
        <dbReference type="Proteomes" id="UP000184031"/>
    </source>
</evidence>
<accession>A0A1M6TT78</accession>
<feature type="signal peptide" evidence="1">
    <location>
        <begin position="1"/>
        <end position="18"/>
    </location>
</feature>
<dbReference type="Pfam" id="PF01841">
    <property type="entry name" value="Transglut_core"/>
    <property type="match status" value="1"/>
</dbReference>
<dbReference type="Gene3D" id="2.60.120.1130">
    <property type="match status" value="1"/>
</dbReference>
<evidence type="ECO:0000313" key="7">
    <source>
        <dbReference type="Proteomes" id="UP000198940"/>
    </source>
</evidence>
<evidence type="ECO:0000259" key="2">
    <source>
        <dbReference type="Pfam" id="PF01841"/>
    </source>
</evidence>
<gene>
    <name evidence="4" type="ORF">SAMN04487891_103351</name>
    <name evidence="5" type="ORF">SAMN05216293_1509</name>
</gene>
<dbReference type="SUPFAM" id="SSF54001">
    <property type="entry name" value="Cysteine proteinases"/>
    <property type="match status" value="1"/>
</dbReference>
<organism evidence="5 6">
    <name type="scientific">Flagellimonas taeanensis</name>
    <dbReference type="NCBI Taxonomy" id="1005926"/>
    <lineage>
        <taxon>Bacteria</taxon>
        <taxon>Pseudomonadati</taxon>
        <taxon>Bacteroidota</taxon>
        <taxon>Flavobacteriia</taxon>
        <taxon>Flavobacteriales</taxon>
        <taxon>Flavobacteriaceae</taxon>
        <taxon>Flagellimonas</taxon>
    </lineage>
</organism>
<dbReference type="InterPro" id="IPR038765">
    <property type="entry name" value="Papain-like_cys_pep_sf"/>
</dbReference>
<dbReference type="Gene3D" id="3.10.620.30">
    <property type="match status" value="1"/>
</dbReference>
<keyword evidence="5" id="KW-0378">Hydrolase</keyword>
<evidence type="ECO:0000313" key="4">
    <source>
        <dbReference type="EMBL" id="SFB90419.1"/>
    </source>
</evidence>
<dbReference type="GO" id="GO:0006508">
    <property type="term" value="P:proteolysis"/>
    <property type="evidence" value="ECO:0007669"/>
    <property type="project" value="UniProtKB-KW"/>
</dbReference>
<protein>
    <submittedName>
        <fullName evidence="5">Transglutaminase-like enzyme, putative cysteine protease</fullName>
    </submittedName>
</protein>
<feature type="domain" description="Transglutaminase-like" evidence="2">
    <location>
        <begin position="272"/>
        <end position="346"/>
    </location>
</feature>
<feature type="domain" description="DUF3857" evidence="3">
    <location>
        <begin position="52"/>
        <end position="205"/>
    </location>
</feature>
<dbReference type="Proteomes" id="UP000184031">
    <property type="component" value="Unassembled WGS sequence"/>
</dbReference>
<dbReference type="RefSeq" id="WP_072878479.1">
    <property type="nucleotide sequence ID" value="NZ_FOKU01000003.1"/>
</dbReference>
<evidence type="ECO:0000259" key="3">
    <source>
        <dbReference type="Pfam" id="PF12969"/>
    </source>
</evidence>
<dbReference type="Gene3D" id="2.60.40.3140">
    <property type="match status" value="1"/>
</dbReference>
<dbReference type="AlphaFoldDB" id="A0A1M6TT78"/>
<keyword evidence="5" id="KW-0645">Protease</keyword>
<evidence type="ECO:0000256" key="1">
    <source>
        <dbReference type="SAM" id="SignalP"/>
    </source>
</evidence>
<dbReference type="EMBL" id="FRAT01000003">
    <property type="protein sequence ID" value="SHK60215.1"/>
    <property type="molecule type" value="Genomic_DNA"/>
</dbReference>
<feature type="chain" id="PRO_5009921177" evidence="1">
    <location>
        <begin position="19"/>
        <end position="636"/>
    </location>
</feature>
<dbReference type="OrthoDB" id="8595007at2"/>
<name>A0A1M6TT78_9FLAO</name>
<evidence type="ECO:0000313" key="5">
    <source>
        <dbReference type="EMBL" id="SHK60215.1"/>
    </source>
</evidence>
<dbReference type="GO" id="GO:0008233">
    <property type="term" value="F:peptidase activity"/>
    <property type="evidence" value="ECO:0007669"/>
    <property type="project" value="UniProtKB-KW"/>
</dbReference>
<dbReference type="Pfam" id="PF12969">
    <property type="entry name" value="DUF3857"/>
    <property type="match status" value="1"/>
</dbReference>
<dbReference type="EMBL" id="FOKU01000003">
    <property type="protein sequence ID" value="SFB90419.1"/>
    <property type="molecule type" value="Genomic_DNA"/>
</dbReference>
<keyword evidence="7" id="KW-1185">Reference proteome</keyword>
<reference evidence="5 6" key="1">
    <citation type="submission" date="2016-11" db="EMBL/GenBank/DDBJ databases">
        <authorList>
            <person name="Varghese N."/>
            <person name="Submissions S."/>
        </authorList>
    </citation>
    <scope>NUCLEOTIDE SEQUENCE [LARGE SCALE GENOMIC DNA]</scope>
    <source>
        <strain evidence="5 6">CGMCC 1.12174</strain>
        <strain evidence="4 7">DSM 26351</strain>
    </source>
</reference>
<sequence length="636" mass="73231">MRFLAILSALLWCSFSFSQDHSIESIPKELLDNADAVIRLDHLAIQVHSINQMSYQVRQIVTVLNKSGDGHAAARVFYDDDKKIKKIEATIYDTFGNEVEQVKRRDFKDVAAADGFSLYLDDRLLYHDYVPVQYPYTVEFTYEIETSDTGMIPQWYFVSGYGVSVENSNYTITYPSNDLKPIIKEENLQEIDFKKEESPTMLSYTSSGIPAFVEEGLSPPFQTFSPRLSVRLPKFHYKGIDAEVTDWKGLGGWIQDELLSGRDELEESTISKAKELVKGIDDDLEKAKIIYKYVQDNTRYISVQIGIGGLQPISAIEVDKVKYGDCKGLTNYTKALLRAVGVESYYTVVESGRTKVDFEEDFPDLLQGNHVILAIPYKGKYYWVDCTSQIHPFGFIGDFTDDRMVLVVTPDGGELVRTDSYLDIDNAQYIKANYKILDNLSIDAQVAIETKGTQYDNRFVLERSSQDDIKKYYKDFWDNINGLEVSDYSFDNDKEKVSFTETVNLSARNYVSKNGNDYLLILNAFNNNTYVPPRYRDRKLPFMVQRGFYDQDETTIEIPESFHFTDLPDKVSMETEFGSYVAEVEKRNDRELVYKRKLLLKAGEYPKESYDEFRSFLRSVAKMDNQKILLKNEPQD</sequence>
<keyword evidence="1" id="KW-0732">Signal</keyword>
<proteinExistence type="predicted"/>